<dbReference type="Proteomes" id="UP001570511">
    <property type="component" value="Unassembled WGS sequence"/>
</dbReference>
<proteinExistence type="predicted"/>
<keyword evidence="3" id="KW-0808">Transferase</keyword>
<dbReference type="PANTHER" id="PTHR43757:SF2">
    <property type="entry name" value="AMINOMETHYLTRANSFERASE, MITOCHONDRIAL"/>
    <property type="match status" value="1"/>
</dbReference>
<reference evidence="3 4" key="1">
    <citation type="submission" date="2024-08" db="EMBL/GenBank/DDBJ databases">
        <title>Halobellus sp. MBLA0158 whole genome sequence.</title>
        <authorList>
            <person name="Hwang C.Y."/>
            <person name="Cho E.-S."/>
            <person name="Seo M.-J."/>
        </authorList>
    </citation>
    <scope>NUCLEOTIDE SEQUENCE [LARGE SCALE GENOMIC DNA]</scope>
    <source>
        <strain evidence="3 4">MBLA0158</strain>
    </source>
</reference>
<dbReference type="PANTHER" id="PTHR43757">
    <property type="entry name" value="AMINOMETHYLTRANSFERASE"/>
    <property type="match status" value="1"/>
</dbReference>
<dbReference type="InterPro" id="IPR006222">
    <property type="entry name" value="GCVT_N"/>
</dbReference>
<evidence type="ECO:0000313" key="4">
    <source>
        <dbReference type="Proteomes" id="UP001570511"/>
    </source>
</evidence>
<dbReference type="Pfam" id="PF01571">
    <property type="entry name" value="GCV_T"/>
    <property type="match status" value="1"/>
</dbReference>
<dbReference type="InterPro" id="IPR027266">
    <property type="entry name" value="TrmE/GcvT-like"/>
</dbReference>
<dbReference type="GO" id="GO:0016740">
    <property type="term" value="F:transferase activity"/>
    <property type="evidence" value="ECO:0007669"/>
    <property type="project" value="UniProtKB-KW"/>
</dbReference>
<dbReference type="EMBL" id="JBGNYA010000001">
    <property type="protein sequence ID" value="MFA1609618.1"/>
    <property type="molecule type" value="Genomic_DNA"/>
</dbReference>
<dbReference type="AlphaFoldDB" id="A0ABD5M9B5"/>
<dbReference type="SUPFAM" id="SSF103025">
    <property type="entry name" value="Folate-binding domain"/>
    <property type="match status" value="1"/>
</dbReference>
<organism evidence="3 4">
    <name type="scientific">Halobellus rubicundus</name>
    <dbReference type="NCBI Taxonomy" id="2996466"/>
    <lineage>
        <taxon>Archaea</taxon>
        <taxon>Methanobacteriati</taxon>
        <taxon>Methanobacteriota</taxon>
        <taxon>Stenosarchaea group</taxon>
        <taxon>Halobacteria</taxon>
        <taxon>Halobacteriales</taxon>
        <taxon>Haloferacaceae</taxon>
        <taxon>Halobellus</taxon>
    </lineage>
</organism>
<keyword evidence="4" id="KW-1185">Reference proteome</keyword>
<comment type="caution">
    <text evidence="3">The sequence shown here is derived from an EMBL/GenBank/DDBJ whole genome shotgun (WGS) entry which is preliminary data.</text>
</comment>
<evidence type="ECO:0000256" key="1">
    <source>
        <dbReference type="PIRSR" id="PIRSR006487-1"/>
    </source>
</evidence>
<name>A0ABD5M9B5_9EURY</name>
<dbReference type="Gene3D" id="3.30.1360.120">
    <property type="entry name" value="Probable tRNA modification gtpase trme, domain 1"/>
    <property type="match status" value="1"/>
</dbReference>
<dbReference type="InterPro" id="IPR028896">
    <property type="entry name" value="GcvT/YgfZ/DmdA"/>
</dbReference>
<evidence type="ECO:0000313" key="3">
    <source>
        <dbReference type="EMBL" id="MFA1609618.1"/>
    </source>
</evidence>
<feature type="binding site" evidence="1">
    <location>
        <position position="220"/>
    </location>
    <ligand>
        <name>substrate</name>
    </ligand>
</feature>
<dbReference type="RefSeq" id="WP_372386652.1">
    <property type="nucleotide sequence ID" value="NZ_JBGNYA010000001.1"/>
</dbReference>
<protein>
    <submittedName>
        <fullName evidence="3">Aminomethyl transferase family protein</fullName>
    </submittedName>
</protein>
<gene>
    <name evidence="3" type="ORF">OS889_01175</name>
</gene>
<accession>A0ABD5M9B5</accession>
<feature type="domain" description="GCVT N-terminal" evidence="2">
    <location>
        <begin position="37"/>
        <end position="261"/>
    </location>
</feature>
<sequence>MSPENLQEMVDGTDDLVGTFRDRDLEASIWDYPDKPYDFPAEFSNWIREQKAWREQCAVIDQSFHMTHFRVTGDDDEAQDLFETVGINSFADWRDGEPPRAKQFVALNPDGYVIGDCILFWLEEGHYLFVGEEPVSNWTTYQAEKGGYDVDCEMIYNPLGPRDPEYFRFEIMGPNAIDLMAEAVDGDLPEIPFFQMDELSIQGVDAYALGHQMTSERGIEIFGDYEHHDEVLDHIFAVGEDYGLRQVGNKAYITTGIELGWIPLPLPAVYDSPEMEAYREWLPMESMEANFVLGGSYVSEDISDYYATLGGLGYDHIAKFDHDFIGREALEENEALLDGEQKVTFIIDDEDIMKVWGSLLEEGETYKFLTMPEVPYRSELSRYDEILKDGETVGMAKHMDYSYNEREFAALGWIDTEYAEPGTRVTMRWGEPDTEKSQIEPHAMTELRATVAPAPYMKKDREKAFAD</sequence>
<evidence type="ECO:0000259" key="2">
    <source>
        <dbReference type="Pfam" id="PF01571"/>
    </source>
</evidence>